<dbReference type="AlphaFoldDB" id="A0A935MUP1"/>
<dbReference type="InterPro" id="IPR000863">
    <property type="entry name" value="Sulfotransferase_dom"/>
</dbReference>
<dbReference type="InterPro" id="IPR027417">
    <property type="entry name" value="P-loop_NTPase"/>
</dbReference>
<gene>
    <name evidence="2" type="ORF">IPJ38_01225</name>
</gene>
<protein>
    <submittedName>
        <fullName evidence="2">Sulfotransferase domain-containing protein</fullName>
    </submittedName>
</protein>
<comment type="caution">
    <text evidence="2">The sequence shown here is derived from an EMBL/GenBank/DDBJ whole genome shotgun (WGS) entry which is preliminary data.</text>
</comment>
<reference evidence="2 3" key="1">
    <citation type="submission" date="2020-10" db="EMBL/GenBank/DDBJ databases">
        <title>Connecting structure to function with the recovery of over 1000 high-quality activated sludge metagenome-assembled genomes encoding full-length rRNA genes using long-read sequencing.</title>
        <authorList>
            <person name="Singleton C.M."/>
            <person name="Petriglieri F."/>
            <person name="Kristensen J.M."/>
            <person name="Kirkegaard R.H."/>
            <person name="Michaelsen T.Y."/>
            <person name="Andersen M.H."/>
            <person name="Karst S.M."/>
            <person name="Dueholm M.S."/>
            <person name="Nielsen P.H."/>
            <person name="Albertsen M."/>
        </authorList>
    </citation>
    <scope>NUCLEOTIDE SEQUENCE [LARGE SCALE GENOMIC DNA]</scope>
    <source>
        <strain evidence="2">EsbW_18-Q3-R4-48_BATAC.463</strain>
    </source>
</reference>
<dbReference type="SUPFAM" id="SSF52540">
    <property type="entry name" value="P-loop containing nucleoside triphosphate hydrolases"/>
    <property type="match status" value="1"/>
</dbReference>
<dbReference type="GO" id="GO:0008146">
    <property type="term" value="F:sulfotransferase activity"/>
    <property type="evidence" value="ECO:0007669"/>
    <property type="project" value="InterPro"/>
</dbReference>
<dbReference type="Gene3D" id="3.40.50.300">
    <property type="entry name" value="P-loop containing nucleotide triphosphate hydrolases"/>
    <property type="match status" value="1"/>
</dbReference>
<name>A0A935MUP1_9RHOO</name>
<dbReference type="Proteomes" id="UP000739411">
    <property type="component" value="Unassembled WGS sequence"/>
</dbReference>
<dbReference type="EMBL" id="JADJMS010000005">
    <property type="protein sequence ID" value="MBK7413927.1"/>
    <property type="molecule type" value="Genomic_DNA"/>
</dbReference>
<evidence type="ECO:0000313" key="2">
    <source>
        <dbReference type="EMBL" id="MBK7413927.1"/>
    </source>
</evidence>
<evidence type="ECO:0000313" key="3">
    <source>
        <dbReference type="Proteomes" id="UP000739411"/>
    </source>
</evidence>
<evidence type="ECO:0000259" key="1">
    <source>
        <dbReference type="Pfam" id="PF00685"/>
    </source>
</evidence>
<accession>A0A935MUP1</accession>
<sequence length="441" mass="50874">MDLPCWPASLYISYHAARASSTSGRRFSIRSCANWATTAERIVSVFSAEGIDQDLLYNPNFRYIVGGPKWLSEHREGYAAFRKYIGVRGKGDFTLVTSHPRQVLDMDEIVHSHTAPSLWPDHPGYLDYTRYASCRHPAGILNSSVFSLNALASEYIQKFVPPEDDNDLIRQNLALYKFTDLDFFEGLVRFLKGYLDEFVAASDRYIVMRWEDLIEHPVPTIERLANESGIPLREGFAANLWKKLDHVNLTQAHKHNFRNGKGIVGDWKNWMTNEHLEMMKAHGLETPMEALGYGRIEYLDARHYTDFQQRVAGHLRTGTVFRDFPDPDLFTYAFNKSNLVSDKFAFKRHDWREWTQIERSIFTDEALERRVWDVAEEATGQLNALIEDILSEDWNDLAAIPAQLKMLADSHRTTLARDDPERYQKAFAQTLQLVTTSPNTR</sequence>
<proteinExistence type="predicted"/>
<feature type="domain" description="Sulfotransferase" evidence="1">
    <location>
        <begin position="188"/>
        <end position="281"/>
    </location>
</feature>
<dbReference type="Pfam" id="PF00685">
    <property type="entry name" value="Sulfotransfer_1"/>
    <property type="match status" value="1"/>
</dbReference>
<organism evidence="2 3">
    <name type="scientific">Candidatus Dechloromonas phosphorivorans</name>
    <dbReference type="NCBI Taxonomy" id="2899244"/>
    <lineage>
        <taxon>Bacteria</taxon>
        <taxon>Pseudomonadati</taxon>
        <taxon>Pseudomonadota</taxon>
        <taxon>Betaproteobacteria</taxon>
        <taxon>Rhodocyclales</taxon>
        <taxon>Azonexaceae</taxon>
        <taxon>Dechloromonas</taxon>
    </lineage>
</organism>